<dbReference type="Proteomes" id="UP000307440">
    <property type="component" value="Unassembled WGS sequence"/>
</dbReference>
<keyword evidence="8" id="KW-0804">Transcription</keyword>
<feature type="domain" description="C2H2-type" evidence="12">
    <location>
        <begin position="283"/>
        <end position="316"/>
    </location>
</feature>
<dbReference type="Pfam" id="PF13894">
    <property type="entry name" value="zf-C2H2_4"/>
    <property type="match status" value="1"/>
</dbReference>
<evidence type="ECO:0000256" key="2">
    <source>
        <dbReference type="ARBA" id="ARBA00022723"/>
    </source>
</evidence>
<feature type="compositionally biased region" description="Basic residues" evidence="11">
    <location>
        <begin position="73"/>
        <end position="84"/>
    </location>
</feature>
<dbReference type="GO" id="GO:0008270">
    <property type="term" value="F:zinc ion binding"/>
    <property type="evidence" value="ECO:0007669"/>
    <property type="project" value="UniProtKB-KW"/>
</dbReference>
<feature type="domain" description="C2H2-type" evidence="12">
    <location>
        <begin position="317"/>
        <end position="344"/>
    </location>
</feature>
<evidence type="ECO:0000256" key="8">
    <source>
        <dbReference type="ARBA" id="ARBA00023163"/>
    </source>
</evidence>
<dbReference type="Pfam" id="PF00096">
    <property type="entry name" value="zf-C2H2"/>
    <property type="match status" value="2"/>
</dbReference>
<feature type="non-terminal residue" evidence="13">
    <location>
        <position position="1"/>
    </location>
</feature>
<comment type="subcellular location">
    <subcellularLocation>
        <location evidence="1">Nucleus</location>
    </subcellularLocation>
</comment>
<keyword evidence="2" id="KW-0479">Metal-binding</keyword>
<dbReference type="GO" id="GO:0045944">
    <property type="term" value="P:positive regulation of transcription by RNA polymerase II"/>
    <property type="evidence" value="ECO:0007669"/>
    <property type="project" value="UniProtKB-ARBA"/>
</dbReference>
<gene>
    <name evidence="13" type="ORF">FA15DRAFT_556532</name>
</gene>
<accession>A0A5C3LAW8</accession>
<dbReference type="FunFam" id="3.30.160.60:FF:000325">
    <property type="entry name" value="ZFP90 zinc finger protein"/>
    <property type="match status" value="1"/>
</dbReference>
<keyword evidence="5" id="KW-0862">Zinc</keyword>
<dbReference type="SMART" id="SM00355">
    <property type="entry name" value="ZnF_C2H2"/>
    <property type="match status" value="8"/>
</dbReference>
<evidence type="ECO:0000256" key="9">
    <source>
        <dbReference type="ARBA" id="ARBA00023242"/>
    </source>
</evidence>
<dbReference type="PANTHER" id="PTHR19818">
    <property type="entry name" value="ZINC FINGER PROTEIN ZIC AND GLI"/>
    <property type="match status" value="1"/>
</dbReference>
<dbReference type="GO" id="GO:0000981">
    <property type="term" value="F:DNA-binding transcription factor activity, RNA polymerase II-specific"/>
    <property type="evidence" value="ECO:0007669"/>
    <property type="project" value="UniProtKB-ARBA"/>
</dbReference>
<dbReference type="PROSITE" id="PS50157">
    <property type="entry name" value="ZINC_FINGER_C2H2_2"/>
    <property type="match status" value="5"/>
</dbReference>
<dbReference type="InterPro" id="IPR036236">
    <property type="entry name" value="Znf_C2H2_sf"/>
</dbReference>
<feature type="domain" description="C2H2-type" evidence="12">
    <location>
        <begin position="403"/>
        <end position="432"/>
    </location>
</feature>
<evidence type="ECO:0000256" key="4">
    <source>
        <dbReference type="ARBA" id="ARBA00022771"/>
    </source>
</evidence>
<evidence type="ECO:0000256" key="11">
    <source>
        <dbReference type="SAM" id="MobiDB-lite"/>
    </source>
</evidence>
<name>A0A5C3LAW8_COPMA</name>
<sequence>KLQCCNDYHEYLSEPKINRTACIPQPPGWDTSSWGWCQNCNNSQQGESSVASVATLAPDYPPNPFVIAPPQHQHQHHHHHHHHPQPQQPLQDPTSFGILPDLPEKCMWNDCDASFATLSDLVGHVNLVHLRPSTRPPQQREVAPAPHLEEFDTNLSCLWNDCSTNVSPQNVAGPSNAPEISSTFSALETHLLRDHLGLDLAYLASVRKLKEEREKAVETQKQIQFEQPICDENIQGTPPPPTNDASSDIHHCQWKGCDAWFATCDDLTGHLNTTHVGSGKAHYECFWDNCHRNGEQGFSSKQKICRHLQSHTGHRPFQCQICQQNFSEAATLQQHMRRHTQEKPYACDFPGCGKSFAIMGALTIHKRIHNGLKPFKCKYCDKAFSESSNLSKHLRTHTGARPYSCPEPDCGKTFARPDQLNRHMGVHRKNTSNPAVPVQ</sequence>
<keyword evidence="9" id="KW-0539">Nucleus</keyword>
<evidence type="ECO:0000256" key="6">
    <source>
        <dbReference type="ARBA" id="ARBA00023015"/>
    </source>
</evidence>
<keyword evidence="6" id="KW-0805">Transcription regulation</keyword>
<dbReference type="InterPro" id="IPR050329">
    <property type="entry name" value="GLI_C2H2-zinc-finger"/>
</dbReference>
<reference evidence="13 14" key="1">
    <citation type="journal article" date="2019" name="Nat. Ecol. Evol.">
        <title>Megaphylogeny resolves global patterns of mushroom evolution.</title>
        <authorList>
            <person name="Varga T."/>
            <person name="Krizsan K."/>
            <person name="Foldi C."/>
            <person name="Dima B."/>
            <person name="Sanchez-Garcia M."/>
            <person name="Sanchez-Ramirez S."/>
            <person name="Szollosi G.J."/>
            <person name="Szarkandi J.G."/>
            <person name="Papp V."/>
            <person name="Albert L."/>
            <person name="Andreopoulos W."/>
            <person name="Angelini C."/>
            <person name="Antonin V."/>
            <person name="Barry K.W."/>
            <person name="Bougher N.L."/>
            <person name="Buchanan P."/>
            <person name="Buyck B."/>
            <person name="Bense V."/>
            <person name="Catcheside P."/>
            <person name="Chovatia M."/>
            <person name="Cooper J."/>
            <person name="Damon W."/>
            <person name="Desjardin D."/>
            <person name="Finy P."/>
            <person name="Geml J."/>
            <person name="Haridas S."/>
            <person name="Hughes K."/>
            <person name="Justo A."/>
            <person name="Karasinski D."/>
            <person name="Kautmanova I."/>
            <person name="Kiss B."/>
            <person name="Kocsube S."/>
            <person name="Kotiranta H."/>
            <person name="LaButti K.M."/>
            <person name="Lechner B.E."/>
            <person name="Liimatainen K."/>
            <person name="Lipzen A."/>
            <person name="Lukacs Z."/>
            <person name="Mihaltcheva S."/>
            <person name="Morgado L.N."/>
            <person name="Niskanen T."/>
            <person name="Noordeloos M.E."/>
            <person name="Ohm R.A."/>
            <person name="Ortiz-Santana B."/>
            <person name="Ovrebo C."/>
            <person name="Racz N."/>
            <person name="Riley R."/>
            <person name="Savchenko A."/>
            <person name="Shiryaev A."/>
            <person name="Soop K."/>
            <person name="Spirin V."/>
            <person name="Szebenyi C."/>
            <person name="Tomsovsky M."/>
            <person name="Tulloss R.E."/>
            <person name="Uehling J."/>
            <person name="Grigoriev I.V."/>
            <person name="Vagvolgyi C."/>
            <person name="Papp T."/>
            <person name="Martin F.M."/>
            <person name="Miettinen O."/>
            <person name="Hibbett D.S."/>
            <person name="Nagy L.G."/>
        </authorList>
    </citation>
    <scope>NUCLEOTIDE SEQUENCE [LARGE SCALE GENOMIC DNA]</scope>
    <source>
        <strain evidence="13 14">CBS 121175</strain>
    </source>
</reference>
<dbReference type="PROSITE" id="PS00028">
    <property type="entry name" value="ZINC_FINGER_C2H2_1"/>
    <property type="match status" value="6"/>
</dbReference>
<keyword evidence="7" id="KW-0238">DNA-binding</keyword>
<feature type="non-terminal residue" evidence="13">
    <location>
        <position position="439"/>
    </location>
</feature>
<feature type="region of interest" description="Disordered" evidence="11">
    <location>
        <begin position="67"/>
        <end position="96"/>
    </location>
</feature>
<keyword evidence="3" id="KW-0677">Repeat</keyword>
<organism evidence="13 14">
    <name type="scientific">Coprinopsis marcescibilis</name>
    <name type="common">Agaric fungus</name>
    <name type="synonym">Psathyrella marcescibilis</name>
    <dbReference type="NCBI Taxonomy" id="230819"/>
    <lineage>
        <taxon>Eukaryota</taxon>
        <taxon>Fungi</taxon>
        <taxon>Dikarya</taxon>
        <taxon>Basidiomycota</taxon>
        <taxon>Agaricomycotina</taxon>
        <taxon>Agaricomycetes</taxon>
        <taxon>Agaricomycetidae</taxon>
        <taxon>Agaricales</taxon>
        <taxon>Agaricineae</taxon>
        <taxon>Psathyrellaceae</taxon>
        <taxon>Coprinopsis</taxon>
    </lineage>
</organism>
<proteinExistence type="predicted"/>
<dbReference type="InterPro" id="IPR013087">
    <property type="entry name" value="Znf_C2H2_type"/>
</dbReference>
<dbReference type="Gene3D" id="3.30.160.60">
    <property type="entry name" value="Classic Zinc Finger"/>
    <property type="match status" value="7"/>
</dbReference>
<dbReference type="FunFam" id="3.30.160.60:FF:000125">
    <property type="entry name" value="Putative zinc finger protein 143"/>
    <property type="match status" value="1"/>
</dbReference>
<dbReference type="GO" id="GO:0000978">
    <property type="term" value="F:RNA polymerase II cis-regulatory region sequence-specific DNA binding"/>
    <property type="evidence" value="ECO:0007669"/>
    <property type="project" value="TreeGrafter"/>
</dbReference>
<dbReference type="PANTHER" id="PTHR19818:SF139">
    <property type="entry name" value="PAIR-RULE PROTEIN ODD-PAIRED"/>
    <property type="match status" value="1"/>
</dbReference>
<evidence type="ECO:0000256" key="7">
    <source>
        <dbReference type="ARBA" id="ARBA00023125"/>
    </source>
</evidence>
<evidence type="ECO:0000256" key="1">
    <source>
        <dbReference type="ARBA" id="ARBA00004123"/>
    </source>
</evidence>
<dbReference type="EMBL" id="ML210148">
    <property type="protein sequence ID" value="TFK29752.1"/>
    <property type="molecule type" value="Genomic_DNA"/>
</dbReference>
<feature type="domain" description="C2H2-type" evidence="12">
    <location>
        <begin position="375"/>
        <end position="402"/>
    </location>
</feature>
<keyword evidence="14" id="KW-1185">Reference proteome</keyword>
<dbReference type="STRING" id="230819.A0A5C3LAW8"/>
<evidence type="ECO:0000256" key="3">
    <source>
        <dbReference type="ARBA" id="ARBA00022737"/>
    </source>
</evidence>
<dbReference type="GO" id="GO:0005634">
    <property type="term" value="C:nucleus"/>
    <property type="evidence" value="ECO:0007669"/>
    <property type="project" value="UniProtKB-SubCell"/>
</dbReference>
<dbReference type="FunFam" id="3.30.160.60:FF:000032">
    <property type="entry name" value="Krueppel-like factor 4"/>
    <property type="match status" value="1"/>
</dbReference>
<dbReference type="FunFam" id="3.30.160.60:FF:000072">
    <property type="entry name" value="zinc finger protein 143 isoform X1"/>
    <property type="match status" value="1"/>
</dbReference>
<protein>
    <recommendedName>
        <fullName evidence="12">C2H2-type domain-containing protein</fullName>
    </recommendedName>
</protein>
<evidence type="ECO:0000313" key="14">
    <source>
        <dbReference type="Proteomes" id="UP000307440"/>
    </source>
</evidence>
<evidence type="ECO:0000256" key="10">
    <source>
        <dbReference type="PROSITE-ProRule" id="PRU00042"/>
    </source>
</evidence>
<evidence type="ECO:0000313" key="13">
    <source>
        <dbReference type="EMBL" id="TFK29752.1"/>
    </source>
</evidence>
<evidence type="ECO:0000256" key="5">
    <source>
        <dbReference type="ARBA" id="ARBA00022833"/>
    </source>
</evidence>
<keyword evidence="4 10" id="KW-0863">Zinc-finger</keyword>
<dbReference type="SUPFAM" id="SSF57667">
    <property type="entry name" value="beta-beta-alpha zinc fingers"/>
    <property type="match status" value="5"/>
</dbReference>
<dbReference type="OrthoDB" id="3437960at2759"/>
<feature type="domain" description="C2H2-type" evidence="12">
    <location>
        <begin position="345"/>
        <end position="374"/>
    </location>
</feature>
<evidence type="ECO:0000259" key="12">
    <source>
        <dbReference type="PROSITE" id="PS50157"/>
    </source>
</evidence>
<dbReference type="AlphaFoldDB" id="A0A5C3LAW8"/>